<evidence type="ECO:0000313" key="1">
    <source>
        <dbReference type="EMBL" id="CQD15691.1"/>
    </source>
</evidence>
<dbReference type="AlphaFoldDB" id="A0A0U1DZ45"/>
<reference evidence="3 5" key="2">
    <citation type="submission" date="2016-01" db="EMBL/GenBank/DDBJ databases">
        <title>The new phylogeny of the genus Mycobacterium.</title>
        <authorList>
            <person name="Tarcisio F."/>
            <person name="Conor M."/>
            <person name="Antonella G."/>
            <person name="Elisabetta G."/>
            <person name="Giulia F.S."/>
            <person name="Sara T."/>
            <person name="Anna F."/>
            <person name="Clotilde B."/>
            <person name="Roberto B."/>
            <person name="Veronica D.S."/>
            <person name="Fabio R."/>
            <person name="Monica P."/>
            <person name="Olivier J."/>
            <person name="Enrico T."/>
            <person name="Nicola S."/>
        </authorList>
    </citation>
    <scope>NUCLEOTIDE SEQUENCE [LARGE SCALE GENOMIC DNA]</scope>
    <source>
        <strain evidence="3 5">CCUG 50187</strain>
    </source>
</reference>
<organism evidence="2 4">
    <name type="scientific">Mycolicibacterium conceptionense</name>
    <dbReference type="NCBI Taxonomy" id="451644"/>
    <lineage>
        <taxon>Bacteria</taxon>
        <taxon>Bacillati</taxon>
        <taxon>Actinomycetota</taxon>
        <taxon>Actinomycetes</taxon>
        <taxon>Mycobacteriales</taxon>
        <taxon>Mycobacteriaceae</taxon>
        <taxon>Mycolicibacterium</taxon>
    </lineage>
</organism>
<sequence length="120" mass="13448">MARERVFRTLGPFPLDSDRAVLSWLAREAAEKAVAAEGYEVAEFTEREVPVSDLPPKALKHALSMGIDPADYLWIEQTALGRVNEDAVSWLVAESVWRNEQLKAWVAAERNWKAANAKVV</sequence>
<keyword evidence="5" id="KW-1185">Reference proteome</keyword>
<dbReference type="Proteomes" id="UP000193811">
    <property type="component" value="Unassembled WGS sequence"/>
</dbReference>
<evidence type="ECO:0000313" key="5">
    <source>
        <dbReference type="Proteomes" id="UP000193811"/>
    </source>
</evidence>
<reference evidence="2 4" key="1">
    <citation type="submission" date="2015-03" db="EMBL/GenBank/DDBJ databases">
        <authorList>
            <person name="Murphy D."/>
        </authorList>
    </citation>
    <scope>NUCLEOTIDE SEQUENCE [LARGE SCALE GENOMIC DNA]</scope>
    <source>
        <strain evidence="2 4">D16</strain>
    </source>
</reference>
<dbReference type="EMBL" id="CTEF01000002">
    <property type="protein sequence ID" value="CQD15691.1"/>
    <property type="molecule type" value="Genomic_DNA"/>
</dbReference>
<name>A0A0U1DZ45_9MYCO</name>
<dbReference type="Proteomes" id="UP000182227">
    <property type="component" value="Unassembled WGS sequence"/>
</dbReference>
<accession>A0A0U1DZ45</accession>
<evidence type="ECO:0000313" key="2">
    <source>
        <dbReference type="EMBL" id="CQD25333.1"/>
    </source>
</evidence>
<proteinExistence type="predicted"/>
<evidence type="ECO:0000313" key="4">
    <source>
        <dbReference type="Proteomes" id="UP000182227"/>
    </source>
</evidence>
<gene>
    <name evidence="3" type="ORF">AWB98_29420</name>
    <name evidence="1" type="ORF">BN970_03295</name>
    <name evidence="2" type="ORF">BN970_07135</name>
</gene>
<protein>
    <submittedName>
        <fullName evidence="2">Uncharacterized protein</fullName>
    </submittedName>
</protein>
<evidence type="ECO:0000313" key="3">
    <source>
        <dbReference type="EMBL" id="ORV20064.1"/>
    </source>
</evidence>
<dbReference type="EMBL" id="CTEF01000011">
    <property type="protein sequence ID" value="CQD25333.1"/>
    <property type="molecule type" value="Genomic_DNA"/>
</dbReference>
<dbReference type="EMBL" id="LQOP01000036">
    <property type="protein sequence ID" value="ORV20064.1"/>
    <property type="molecule type" value="Genomic_DNA"/>
</dbReference>